<dbReference type="RefSeq" id="WP_057180114.1">
    <property type="nucleotide sequence ID" value="NZ_BDQM01000011.1"/>
</dbReference>
<dbReference type="Proteomes" id="UP000197068">
    <property type="component" value="Unassembled WGS sequence"/>
</dbReference>
<evidence type="ECO:0000259" key="2">
    <source>
        <dbReference type="Pfam" id="PF18433"/>
    </source>
</evidence>
<dbReference type="EMBL" id="BDQM01000011">
    <property type="protein sequence ID" value="GAW96098.1"/>
    <property type="molecule type" value="Genomic_DNA"/>
</dbReference>
<feature type="region of interest" description="Disordered" evidence="1">
    <location>
        <begin position="1"/>
        <end position="36"/>
    </location>
</feature>
<evidence type="ECO:0000256" key="1">
    <source>
        <dbReference type="SAM" id="MobiDB-lite"/>
    </source>
</evidence>
<evidence type="ECO:0000313" key="4">
    <source>
        <dbReference type="Proteomes" id="UP000197068"/>
    </source>
</evidence>
<reference evidence="3 4" key="1">
    <citation type="submission" date="2017-06" db="EMBL/GenBank/DDBJ databases">
        <title>Whole Genome Sequences of Colwellia marinimaniae MTCD1.</title>
        <authorList>
            <person name="Kusumoto H."/>
            <person name="Inoue M."/>
            <person name="Tanikawa K."/>
            <person name="Maeji H."/>
            <person name="Cameron J.H."/>
            <person name="Bartlett D.H."/>
        </authorList>
    </citation>
    <scope>NUCLEOTIDE SEQUENCE [LARGE SCALE GENOMIC DNA]</scope>
    <source>
        <strain evidence="3 4">MTCD1</strain>
    </source>
</reference>
<feature type="compositionally biased region" description="Polar residues" evidence="1">
    <location>
        <begin position="1"/>
        <end position="16"/>
    </location>
</feature>
<dbReference type="Gene3D" id="1.10.132.90">
    <property type="match status" value="1"/>
</dbReference>
<organism evidence="3 4">
    <name type="scientific">Colwellia marinimaniae</name>
    <dbReference type="NCBI Taxonomy" id="1513592"/>
    <lineage>
        <taxon>Bacteria</taxon>
        <taxon>Pseudomonadati</taxon>
        <taxon>Pseudomonadota</taxon>
        <taxon>Gammaproteobacteria</taxon>
        <taxon>Alteromonadales</taxon>
        <taxon>Colwelliaceae</taxon>
        <taxon>Colwellia</taxon>
    </lineage>
</organism>
<comment type="caution">
    <text evidence="3">The sequence shown here is derived from an EMBL/GenBank/DDBJ whole genome shotgun (WGS) entry which is preliminary data.</text>
</comment>
<feature type="domain" description="DUF5610" evidence="2">
    <location>
        <begin position="76"/>
        <end position="195"/>
    </location>
</feature>
<evidence type="ECO:0000313" key="3">
    <source>
        <dbReference type="EMBL" id="GAW96098.1"/>
    </source>
</evidence>
<dbReference type="Pfam" id="PF18433">
    <property type="entry name" value="DUF5610"/>
    <property type="match status" value="1"/>
</dbReference>
<dbReference type="InterPro" id="IPR041651">
    <property type="entry name" value="DUF5610"/>
</dbReference>
<gene>
    <name evidence="3" type="ORF">MTCD1_01708</name>
</gene>
<accession>A0ABQ0MUQ8</accession>
<sequence length="205" mass="22389">MSSSINPNATFSQNVRSLAKAQDKKEHGAMGQQVSELADKKKMAEVPESIYLSQKKQLNAAIIASSLKFSKTIGDQPLSLLLKTALQGINEALKDRGVEASVENAYDSGIDFSPEATAERIVAFSTQFLASYREQNPQMNEEQSLTAFVDIIRGGIEQGFTEARDILGGFKVLAGDIASNIDKTYELVQQGLQSFVDSFSKNEEE</sequence>
<proteinExistence type="predicted"/>
<protein>
    <recommendedName>
        <fullName evidence="2">DUF5610 domain-containing protein</fullName>
    </recommendedName>
</protein>
<name>A0ABQ0MUQ8_9GAMM</name>
<keyword evidence="4" id="KW-1185">Reference proteome</keyword>